<evidence type="ECO:0000256" key="2">
    <source>
        <dbReference type="ARBA" id="ARBA00022723"/>
    </source>
</evidence>
<dbReference type="Pfam" id="PF00702">
    <property type="entry name" value="Hydrolase"/>
    <property type="match status" value="1"/>
</dbReference>
<evidence type="ECO:0000256" key="5">
    <source>
        <dbReference type="ARBA" id="ARBA00023270"/>
    </source>
</evidence>
<keyword evidence="2 9" id="KW-0479">Metal-binding</keyword>
<comment type="catalytic activity">
    <reaction evidence="6 9">
        <text>phosphonoacetaldehyde + H2O = acetaldehyde + phosphate + H(+)</text>
        <dbReference type="Rhea" id="RHEA:18905"/>
        <dbReference type="ChEBI" id="CHEBI:15343"/>
        <dbReference type="ChEBI" id="CHEBI:15377"/>
        <dbReference type="ChEBI" id="CHEBI:15378"/>
        <dbReference type="ChEBI" id="CHEBI:43474"/>
        <dbReference type="ChEBI" id="CHEBI:58383"/>
        <dbReference type="EC" id="3.11.1.1"/>
    </reaction>
</comment>
<keyword evidence="4 9" id="KW-0460">Magnesium</keyword>
<feature type="active site" description="Nucleophile" evidence="9">
    <location>
        <position position="34"/>
    </location>
</feature>
<dbReference type="RefSeq" id="WP_114470650.1">
    <property type="nucleotide sequence ID" value="NZ_QPJK01000008.1"/>
</dbReference>
<keyword evidence="3 9" id="KW-0378">Hydrolase</keyword>
<dbReference type="Gene3D" id="3.40.50.1000">
    <property type="entry name" value="HAD superfamily/HAD-like"/>
    <property type="match status" value="1"/>
</dbReference>
<feature type="binding site" evidence="9">
    <location>
        <position position="34"/>
    </location>
    <ligand>
        <name>Mg(2+)</name>
        <dbReference type="ChEBI" id="CHEBI:18420"/>
    </ligand>
</feature>
<dbReference type="EMBL" id="QPJK01000008">
    <property type="protein sequence ID" value="RCW68121.1"/>
    <property type="molecule type" value="Genomic_DNA"/>
</dbReference>
<gene>
    <name evidence="9" type="primary">phnX</name>
    <name evidence="10" type="ORF">DES41_108303</name>
</gene>
<dbReference type="InterPro" id="IPR050155">
    <property type="entry name" value="HAD-like_hydrolase_sf"/>
</dbReference>
<dbReference type="InterPro" id="IPR023198">
    <property type="entry name" value="PGP-like_dom2"/>
</dbReference>
<dbReference type="InterPro" id="IPR006323">
    <property type="entry name" value="Phosphonoacetald_hydro"/>
</dbReference>
<evidence type="ECO:0000256" key="7">
    <source>
        <dbReference type="ARBA" id="ARBA00056573"/>
    </source>
</evidence>
<dbReference type="NCBIfam" id="TIGR01422">
    <property type="entry name" value="phosphonatase"/>
    <property type="match status" value="1"/>
</dbReference>
<dbReference type="GO" id="GO:0000287">
    <property type="term" value="F:magnesium ion binding"/>
    <property type="evidence" value="ECO:0007669"/>
    <property type="project" value="UniProtKB-UniRule"/>
</dbReference>
<comment type="similarity">
    <text evidence="9">Belongs to the HAD-like hydrolase superfamily. PhnX family.</text>
</comment>
<accession>A0A368XJA7</accession>
<dbReference type="GO" id="GO:0006281">
    <property type="term" value="P:DNA repair"/>
    <property type="evidence" value="ECO:0007669"/>
    <property type="project" value="TreeGrafter"/>
</dbReference>
<evidence type="ECO:0000256" key="6">
    <source>
        <dbReference type="ARBA" id="ARBA00052005"/>
    </source>
</evidence>
<feature type="active site" description="Schiff-base intermediate with substrate" evidence="9">
    <location>
        <position position="75"/>
    </location>
</feature>
<proteinExistence type="inferred from homology"/>
<dbReference type="AlphaFoldDB" id="A0A368XJA7"/>
<evidence type="ECO:0000313" key="10">
    <source>
        <dbReference type="EMBL" id="RCW68121.1"/>
    </source>
</evidence>
<evidence type="ECO:0000256" key="1">
    <source>
        <dbReference type="ARBA" id="ARBA00011738"/>
    </source>
</evidence>
<dbReference type="InterPro" id="IPR023214">
    <property type="entry name" value="HAD_sf"/>
</dbReference>
<dbReference type="HAMAP" id="MF_01375">
    <property type="entry name" value="PhnX"/>
    <property type="match status" value="1"/>
</dbReference>
<keyword evidence="5 9" id="KW-0704">Schiff base</keyword>
<name>A0A368XJA7_9BURK</name>
<dbReference type="PANTHER" id="PTHR43434">
    <property type="entry name" value="PHOSPHOGLYCOLATE PHOSPHATASE"/>
    <property type="match status" value="1"/>
</dbReference>
<protein>
    <recommendedName>
        <fullName evidence="8 9">Phosphonoacetaldehyde hydrolase</fullName>
        <shortName evidence="9">Phosphonatase</shortName>
        <ecNumber evidence="8 9">3.11.1.1</ecNumber>
    </recommendedName>
    <alternativeName>
        <fullName evidence="9">Phosphonoacetaldehyde phosphonohydrolase</fullName>
    </alternativeName>
</protein>
<reference evidence="10 11" key="1">
    <citation type="submission" date="2018-07" db="EMBL/GenBank/DDBJ databases">
        <title>Genomic Encyclopedia of Type Strains, Phase IV (KMG-IV): sequencing the most valuable type-strain genomes for metagenomic binning, comparative biology and taxonomic classification.</title>
        <authorList>
            <person name="Goeker M."/>
        </authorList>
    </citation>
    <scope>NUCLEOTIDE SEQUENCE [LARGE SCALE GENOMIC DNA]</scope>
    <source>
        <strain evidence="10 11">DSM 21634</strain>
    </source>
</reference>
<dbReference type="InterPro" id="IPR036412">
    <property type="entry name" value="HAD-like_sf"/>
</dbReference>
<feature type="binding site" evidence="9">
    <location>
        <position position="36"/>
    </location>
    <ligand>
        <name>Mg(2+)</name>
        <dbReference type="ChEBI" id="CHEBI:18420"/>
    </ligand>
</feature>
<dbReference type="GO" id="GO:0008967">
    <property type="term" value="F:phosphoglycolate phosphatase activity"/>
    <property type="evidence" value="ECO:0007669"/>
    <property type="project" value="TreeGrafter"/>
</dbReference>
<dbReference type="SUPFAM" id="SSF56784">
    <property type="entry name" value="HAD-like"/>
    <property type="match status" value="1"/>
</dbReference>
<dbReference type="SFLD" id="SFLDG01129">
    <property type="entry name" value="C1.5:_HAD__Beta-PGM__Phosphata"/>
    <property type="match status" value="1"/>
</dbReference>
<dbReference type="GO" id="GO:0050194">
    <property type="term" value="F:phosphonoacetaldehyde hydrolase activity"/>
    <property type="evidence" value="ECO:0007669"/>
    <property type="project" value="UniProtKB-UniRule"/>
</dbReference>
<dbReference type="GO" id="GO:0005829">
    <property type="term" value="C:cytosol"/>
    <property type="evidence" value="ECO:0007669"/>
    <property type="project" value="TreeGrafter"/>
</dbReference>
<dbReference type="PANTHER" id="PTHR43434:SF19">
    <property type="entry name" value="PHOSPHONOACETALDEHYDE HYDROLASE"/>
    <property type="match status" value="1"/>
</dbReference>
<dbReference type="SFLD" id="SFLDS00003">
    <property type="entry name" value="Haloacid_Dehalogenase"/>
    <property type="match status" value="1"/>
</dbReference>
<dbReference type="Proteomes" id="UP000252884">
    <property type="component" value="Unassembled WGS sequence"/>
</dbReference>
<evidence type="ECO:0000256" key="3">
    <source>
        <dbReference type="ARBA" id="ARBA00022801"/>
    </source>
</evidence>
<comment type="cofactor">
    <cofactor evidence="9">
        <name>Mg(2+)</name>
        <dbReference type="ChEBI" id="CHEBI:18420"/>
    </cofactor>
    <text evidence="9">Binds 1 Mg(2+) ion per subunit.</text>
</comment>
<comment type="caution">
    <text evidence="10">The sequence shown here is derived from an EMBL/GenBank/DDBJ whole genome shotgun (WGS) entry which is preliminary data.</text>
</comment>
<dbReference type="EC" id="3.11.1.1" evidence="8 9"/>
<keyword evidence="11" id="KW-1185">Reference proteome</keyword>
<organism evidence="10 11">
    <name type="scientific">Pseudorhodoferax soli</name>
    <dbReference type="NCBI Taxonomy" id="545864"/>
    <lineage>
        <taxon>Bacteria</taxon>
        <taxon>Pseudomonadati</taxon>
        <taxon>Pseudomonadota</taxon>
        <taxon>Betaproteobacteria</taxon>
        <taxon>Burkholderiales</taxon>
        <taxon>Comamonadaceae</taxon>
    </lineage>
</organism>
<evidence type="ECO:0000313" key="11">
    <source>
        <dbReference type="Proteomes" id="UP000252884"/>
    </source>
</evidence>
<comment type="function">
    <text evidence="7 9">Involved in phosphonate degradation.</text>
</comment>
<sequence>MQHTAPATTPATAPAPTPAAVSTARDRLSAVVFDWAGTILDYGSCAPMGAFVRLFEQFGITISIAQARGPMGLAKWDHIQALTRLPDVAAQWETRYGHLPTKADVDRLYEVFTPLNAAVVPDFAAFIPGALEAVAAVRARGLKVGSTTGYNRPIMEVVTAIAAKGGYVPDNLVCAGDQATGRPTPLMMWRCFADLGICWPATVVKVDDTEVGIEEGLNAGTWAVGVAVSGNAMGLPLAEWQALPPAEQASRRAEATAKLRAAGAHYVVDSVADLLPVLDAIAERLARGEQPR</sequence>
<comment type="subunit">
    <text evidence="1 9">Homodimer.</text>
</comment>
<dbReference type="FunFam" id="1.10.150.240:FF:000006">
    <property type="entry name" value="Phosphonoacetaldehyde hydrolase"/>
    <property type="match status" value="1"/>
</dbReference>
<dbReference type="Gene3D" id="1.10.150.240">
    <property type="entry name" value="Putative phosphatase, domain 2"/>
    <property type="match status" value="1"/>
</dbReference>
<feature type="binding site" evidence="9">
    <location>
        <position position="208"/>
    </location>
    <ligand>
        <name>Mg(2+)</name>
        <dbReference type="ChEBI" id="CHEBI:18420"/>
    </ligand>
</feature>
<evidence type="ECO:0000256" key="4">
    <source>
        <dbReference type="ARBA" id="ARBA00022842"/>
    </source>
</evidence>
<evidence type="ECO:0000256" key="8">
    <source>
        <dbReference type="ARBA" id="ARBA00066472"/>
    </source>
</evidence>
<dbReference type="OrthoDB" id="5504491at2"/>
<evidence type="ECO:0000256" key="9">
    <source>
        <dbReference type="HAMAP-Rule" id="MF_01375"/>
    </source>
</evidence>
<dbReference type="GO" id="GO:0019700">
    <property type="term" value="P:organic phosphonate catabolic process"/>
    <property type="evidence" value="ECO:0007669"/>
    <property type="project" value="InterPro"/>
</dbReference>